<sequence>MYSTWTVPQLKAELKTKGGTLKGRKANLVTRLECFDRNFNFGKQQVHEPDDVKMDLPSIDVYRDINASTSLPPVTKQHIQLYYNEFHKKQVDGLQLYEARFLVVVRAATVGEYTFVKGLTRASI</sequence>
<dbReference type="SMART" id="SM00513">
    <property type="entry name" value="SAP"/>
    <property type="match status" value="1"/>
</dbReference>
<feature type="domain" description="SAP" evidence="1">
    <location>
        <begin position="2"/>
        <end position="36"/>
    </location>
</feature>
<gene>
    <name evidence="2" type="ORF">PMACD_LOCUS15206</name>
</gene>
<organism evidence="2 3">
    <name type="scientific">Pieris macdunnoughi</name>
    <dbReference type="NCBI Taxonomy" id="345717"/>
    <lineage>
        <taxon>Eukaryota</taxon>
        <taxon>Metazoa</taxon>
        <taxon>Ecdysozoa</taxon>
        <taxon>Arthropoda</taxon>
        <taxon>Hexapoda</taxon>
        <taxon>Insecta</taxon>
        <taxon>Pterygota</taxon>
        <taxon>Neoptera</taxon>
        <taxon>Endopterygota</taxon>
        <taxon>Lepidoptera</taxon>
        <taxon>Glossata</taxon>
        <taxon>Ditrysia</taxon>
        <taxon>Papilionoidea</taxon>
        <taxon>Pieridae</taxon>
        <taxon>Pierinae</taxon>
        <taxon>Pieris</taxon>
    </lineage>
</organism>
<dbReference type="SUPFAM" id="SSF68906">
    <property type="entry name" value="SAP domain"/>
    <property type="match status" value="1"/>
</dbReference>
<evidence type="ECO:0000313" key="2">
    <source>
        <dbReference type="EMBL" id="CAF4946338.1"/>
    </source>
</evidence>
<comment type="caution">
    <text evidence="2">The sequence shown here is derived from an EMBL/GenBank/DDBJ whole genome shotgun (WGS) entry which is preliminary data.</text>
</comment>
<accession>A0A821XIE4</accession>
<proteinExistence type="predicted"/>
<dbReference type="Pfam" id="PF02037">
    <property type="entry name" value="SAP"/>
    <property type="match status" value="1"/>
</dbReference>
<keyword evidence="3" id="KW-1185">Reference proteome</keyword>
<reference evidence="2" key="1">
    <citation type="submission" date="2021-02" db="EMBL/GenBank/DDBJ databases">
        <authorList>
            <person name="Steward A R."/>
        </authorList>
    </citation>
    <scope>NUCLEOTIDE SEQUENCE</scope>
</reference>
<dbReference type="OrthoDB" id="261614at2759"/>
<evidence type="ECO:0000313" key="3">
    <source>
        <dbReference type="Proteomes" id="UP000663880"/>
    </source>
</evidence>
<dbReference type="AlphaFoldDB" id="A0A821XIE4"/>
<protein>
    <recommendedName>
        <fullName evidence="1">SAP domain-containing protein</fullName>
    </recommendedName>
</protein>
<dbReference type="InterPro" id="IPR036361">
    <property type="entry name" value="SAP_dom_sf"/>
</dbReference>
<dbReference type="InterPro" id="IPR003034">
    <property type="entry name" value="SAP_dom"/>
</dbReference>
<dbReference type="Proteomes" id="UP000663880">
    <property type="component" value="Unassembled WGS sequence"/>
</dbReference>
<dbReference type="EMBL" id="CAJOBZ010000070">
    <property type="protein sequence ID" value="CAF4946338.1"/>
    <property type="molecule type" value="Genomic_DNA"/>
</dbReference>
<evidence type="ECO:0000259" key="1">
    <source>
        <dbReference type="SMART" id="SM00513"/>
    </source>
</evidence>
<name>A0A821XIE4_9NEOP</name>
<dbReference type="Gene3D" id="1.10.720.30">
    <property type="entry name" value="SAP domain"/>
    <property type="match status" value="1"/>
</dbReference>